<dbReference type="EMBL" id="VIEB01000254">
    <property type="protein sequence ID" value="TQD98336.1"/>
    <property type="molecule type" value="Genomic_DNA"/>
</dbReference>
<dbReference type="AlphaFoldDB" id="A0A540MHV2"/>
<name>A0A540MHV2_MALBA</name>
<gene>
    <name evidence="1" type="ORF">C1H46_016054</name>
</gene>
<organism evidence="1 2">
    <name type="scientific">Malus baccata</name>
    <name type="common">Siberian crab apple</name>
    <name type="synonym">Pyrus baccata</name>
    <dbReference type="NCBI Taxonomy" id="106549"/>
    <lineage>
        <taxon>Eukaryota</taxon>
        <taxon>Viridiplantae</taxon>
        <taxon>Streptophyta</taxon>
        <taxon>Embryophyta</taxon>
        <taxon>Tracheophyta</taxon>
        <taxon>Spermatophyta</taxon>
        <taxon>Magnoliopsida</taxon>
        <taxon>eudicotyledons</taxon>
        <taxon>Gunneridae</taxon>
        <taxon>Pentapetalae</taxon>
        <taxon>rosids</taxon>
        <taxon>fabids</taxon>
        <taxon>Rosales</taxon>
        <taxon>Rosaceae</taxon>
        <taxon>Amygdaloideae</taxon>
        <taxon>Maleae</taxon>
        <taxon>Malus</taxon>
    </lineage>
</organism>
<keyword evidence="2" id="KW-1185">Reference proteome</keyword>
<reference evidence="1 2" key="1">
    <citation type="journal article" date="2019" name="G3 (Bethesda)">
        <title>Sequencing of a Wild Apple (Malus baccata) Genome Unravels the Differences Between Cultivated and Wild Apple Species Regarding Disease Resistance and Cold Tolerance.</title>
        <authorList>
            <person name="Chen X."/>
        </authorList>
    </citation>
    <scope>NUCLEOTIDE SEQUENCE [LARGE SCALE GENOMIC DNA]</scope>
    <source>
        <strain evidence="2">cv. Shandingzi</strain>
        <tissue evidence="1">Leaves</tissue>
    </source>
</reference>
<comment type="caution">
    <text evidence="1">The sequence shown here is derived from an EMBL/GenBank/DDBJ whole genome shotgun (WGS) entry which is preliminary data.</text>
</comment>
<dbReference type="Proteomes" id="UP000315295">
    <property type="component" value="Unassembled WGS sequence"/>
</dbReference>
<sequence>MSLEDFPELHTGGLLLSLGCQLSLAYGCAQEVYEEEMIGGGQRIGWLDAPQIGNGESVSWAFVCL</sequence>
<evidence type="ECO:0000313" key="1">
    <source>
        <dbReference type="EMBL" id="TQD98336.1"/>
    </source>
</evidence>
<accession>A0A540MHV2</accession>
<evidence type="ECO:0000313" key="2">
    <source>
        <dbReference type="Proteomes" id="UP000315295"/>
    </source>
</evidence>
<protein>
    <submittedName>
        <fullName evidence="1">Uncharacterized protein</fullName>
    </submittedName>
</protein>
<proteinExistence type="predicted"/>